<accession>A0A0E9VU25</accession>
<proteinExistence type="predicted"/>
<sequence length="57" mass="6640">MDKHLHVAACTYRTHNEPSEGSTQWGKKTHASHFKGHLLQHHYIKPLEVIIYMSSWA</sequence>
<evidence type="ECO:0000313" key="1">
    <source>
        <dbReference type="EMBL" id="JAH80825.1"/>
    </source>
</evidence>
<dbReference type="EMBL" id="GBXM01027752">
    <property type="protein sequence ID" value="JAH80825.1"/>
    <property type="molecule type" value="Transcribed_RNA"/>
</dbReference>
<protein>
    <submittedName>
        <fullName evidence="1">Uncharacterized protein</fullName>
    </submittedName>
</protein>
<name>A0A0E9VU25_ANGAN</name>
<reference evidence="1" key="2">
    <citation type="journal article" date="2015" name="Fish Shellfish Immunol.">
        <title>Early steps in the European eel (Anguilla anguilla)-Vibrio vulnificus interaction in the gills: Role of the RtxA13 toxin.</title>
        <authorList>
            <person name="Callol A."/>
            <person name="Pajuelo D."/>
            <person name="Ebbesson L."/>
            <person name="Teles M."/>
            <person name="MacKenzie S."/>
            <person name="Amaro C."/>
        </authorList>
    </citation>
    <scope>NUCLEOTIDE SEQUENCE</scope>
</reference>
<dbReference type="AlphaFoldDB" id="A0A0E9VU25"/>
<organism evidence="1">
    <name type="scientific">Anguilla anguilla</name>
    <name type="common">European freshwater eel</name>
    <name type="synonym">Muraena anguilla</name>
    <dbReference type="NCBI Taxonomy" id="7936"/>
    <lineage>
        <taxon>Eukaryota</taxon>
        <taxon>Metazoa</taxon>
        <taxon>Chordata</taxon>
        <taxon>Craniata</taxon>
        <taxon>Vertebrata</taxon>
        <taxon>Euteleostomi</taxon>
        <taxon>Actinopterygii</taxon>
        <taxon>Neopterygii</taxon>
        <taxon>Teleostei</taxon>
        <taxon>Anguilliformes</taxon>
        <taxon>Anguillidae</taxon>
        <taxon>Anguilla</taxon>
    </lineage>
</organism>
<reference evidence="1" key="1">
    <citation type="submission" date="2014-11" db="EMBL/GenBank/DDBJ databases">
        <authorList>
            <person name="Amaro Gonzalez C."/>
        </authorList>
    </citation>
    <scope>NUCLEOTIDE SEQUENCE</scope>
</reference>